<evidence type="ECO:0000256" key="1">
    <source>
        <dbReference type="ARBA" id="ARBA00008918"/>
    </source>
</evidence>
<dbReference type="OrthoDB" id="9804759at2"/>
<dbReference type="InterPro" id="IPR023393">
    <property type="entry name" value="START-like_dom_sf"/>
</dbReference>
<dbReference type="GO" id="GO:0045333">
    <property type="term" value="P:cellular respiration"/>
    <property type="evidence" value="ECO:0007669"/>
    <property type="project" value="InterPro"/>
</dbReference>
<keyword evidence="2" id="KW-1277">Toxin-antitoxin system</keyword>
<evidence type="ECO:0000313" key="4">
    <source>
        <dbReference type="EMBL" id="RUO43921.1"/>
    </source>
</evidence>
<evidence type="ECO:0000259" key="3">
    <source>
        <dbReference type="Pfam" id="PF03364"/>
    </source>
</evidence>
<dbReference type="PANTHER" id="PTHR12901:SF10">
    <property type="entry name" value="COENZYME Q-BINDING PROTEIN COQ10, MITOCHONDRIAL"/>
    <property type="match status" value="1"/>
</dbReference>
<protein>
    <submittedName>
        <fullName evidence="4">Ubiquinone-binding protein</fullName>
    </submittedName>
</protein>
<name>A0A432X9L1_9GAMM</name>
<dbReference type="SUPFAM" id="SSF55961">
    <property type="entry name" value="Bet v1-like"/>
    <property type="match status" value="1"/>
</dbReference>
<accession>A0A432X9L1</accession>
<dbReference type="Proteomes" id="UP000286976">
    <property type="component" value="Unassembled WGS sequence"/>
</dbReference>
<comment type="similarity">
    <text evidence="1">Belongs to the ribosome association toxin RatA family.</text>
</comment>
<dbReference type="InterPro" id="IPR044996">
    <property type="entry name" value="COQ10-like"/>
</dbReference>
<reference evidence="4 5" key="1">
    <citation type="journal article" date="2011" name="Front. Microbiol.">
        <title>Genomic signatures of strain selection and enhancement in Bacillus atrophaeus var. globigii, a historical biowarfare simulant.</title>
        <authorList>
            <person name="Gibbons H.S."/>
            <person name="Broomall S.M."/>
            <person name="McNew L.A."/>
            <person name="Daligault H."/>
            <person name="Chapman C."/>
            <person name="Bruce D."/>
            <person name="Karavis M."/>
            <person name="Krepps M."/>
            <person name="McGregor P.A."/>
            <person name="Hong C."/>
            <person name="Park K.H."/>
            <person name="Akmal A."/>
            <person name="Feldman A."/>
            <person name="Lin J.S."/>
            <person name="Chang W.E."/>
            <person name="Higgs B.W."/>
            <person name="Demirev P."/>
            <person name="Lindquist J."/>
            <person name="Liem A."/>
            <person name="Fochler E."/>
            <person name="Read T.D."/>
            <person name="Tapia R."/>
            <person name="Johnson S."/>
            <person name="Bishop-Lilly K.A."/>
            <person name="Detter C."/>
            <person name="Han C."/>
            <person name="Sozhamannan S."/>
            <person name="Rosenzweig C.N."/>
            <person name="Skowronski E.W."/>
        </authorList>
    </citation>
    <scope>NUCLEOTIDE SEQUENCE [LARGE SCALE GENOMIC DNA]</scope>
    <source>
        <strain evidence="4 5">AIT1</strain>
    </source>
</reference>
<gene>
    <name evidence="4" type="ORF">CWE15_01685</name>
</gene>
<organism evidence="4 5">
    <name type="scientific">Aliidiomarina taiwanensis</name>
    <dbReference type="NCBI Taxonomy" id="946228"/>
    <lineage>
        <taxon>Bacteria</taxon>
        <taxon>Pseudomonadati</taxon>
        <taxon>Pseudomonadota</taxon>
        <taxon>Gammaproteobacteria</taxon>
        <taxon>Alteromonadales</taxon>
        <taxon>Idiomarinaceae</taxon>
        <taxon>Aliidiomarina</taxon>
    </lineage>
</organism>
<dbReference type="EMBL" id="PIPQ01000001">
    <property type="protein sequence ID" value="RUO43921.1"/>
    <property type="molecule type" value="Genomic_DNA"/>
</dbReference>
<sequence length="147" mass="16787">MSRIERSALVPYSAHQMFQLVNDVARYPEFVPNCEASRVISATEKEIVAELSISKAGISHAFTTRNTLHEPHQVQLELVNGPFKRLTGYWEFKSLADDACKVTLRLDFEFSSKLLQFAFGKVFNELTTRMVDAFAQRARQVYGHESK</sequence>
<comment type="caution">
    <text evidence="4">The sequence shown here is derived from an EMBL/GenBank/DDBJ whole genome shotgun (WGS) entry which is preliminary data.</text>
</comment>
<feature type="domain" description="Coenzyme Q-binding protein COQ10 START" evidence="3">
    <location>
        <begin position="10"/>
        <end position="134"/>
    </location>
</feature>
<dbReference type="Gene3D" id="3.30.530.20">
    <property type="match status" value="1"/>
</dbReference>
<evidence type="ECO:0000313" key="5">
    <source>
        <dbReference type="Proteomes" id="UP000286976"/>
    </source>
</evidence>
<dbReference type="CDD" id="cd07813">
    <property type="entry name" value="COQ10p_like"/>
    <property type="match status" value="1"/>
</dbReference>
<dbReference type="RefSeq" id="WP_126756315.1">
    <property type="nucleotide sequence ID" value="NZ_PIPQ01000001.1"/>
</dbReference>
<dbReference type="Pfam" id="PF03364">
    <property type="entry name" value="Polyketide_cyc"/>
    <property type="match status" value="1"/>
</dbReference>
<dbReference type="InterPro" id="IPR005031">
    <property type="entry name" value="COQ10_START"/>
</dbReference>
<evidence type="ECO:0000256" key="2">
    <source>
        <dbReference type="ARBA" id="ARBA00022649"/>
    </source>
</evidence>
<dbReference type="AlphaFoldDB" id="A0A432X9L1"/>
<dbReference type="PANTHER" id="PTHR12901">
    <property type="entry name" value="SPERM PROTEIN HOMOLOG"/>
    <property type="match status" value="1"/>
</dbReference>
<keyword evidence="4" id="KW-0830">Ubiquinone</keyword>
<proteinExistence type="inferred from homology"/>
<dbReference type="GO" id="GO:0048039">
    <property type="term" value="F:ubiquinone binding"/>
    <property type="evidence" value="ECO:0007669"/>
    <property type="project" value="InterPro"/>
</dbReference>
<keyword evidence="5" id="KW-1185">Reference proteome</keyword>